<proteinExistence type="predicted"/>
<keyword evidence="3" id="KW-1185">Reference proteome</keyword>
<dbReference type="RefSeq" id="WP_249513254.1">
    <property type="nucleotide sequence ID" value="NZ_CP093365.1"/>
</dbReference>
<name>A0ABY4PEL3_9LACO</name>
<dbReference type="EMBL" id="CP093365">
    <property type="protein sequence ID" value="UQS84070.1"/>
    <property type="molecule type" value="Genomic_DNA"/>
</dbReference>
<gene>
    <name evidence="2" type="ORF">MOO47_02650</name>
</gene>
<dbReference type="Pfam" id="PF21758">
    <property type="entry name" value="PAC_bac"/>
    <property type="match status" value="1"/>
</dbReference>
<evidence type="ECO:0000259" key="1">
    <source>
        <dbReference type="Pfam" id="PF21758"/>
    </source>
</evidence>
<dbReference type="InterPro" id="IPR048844">
    <property type="entry name" value="LpdD_chaperone-like"/>
</dbReference>
<organism evidence="2 3">
    <name type="scientific">Bombilactobacillus thymidiniphilus</name>
    <dbReference type="NCBI Taxonomy" id="2923363"/>
    <lineage>
        <taxon>Bacteria</taxon>
        <taxon>Bacillati</taxon>
        <taxon>Bacillota</taxon>
        <taxon>Bacilli</taxon>
        <taxon>Lactobacillales</taxon>
        <taxon>Lactobacillaceae</taxon>
        <taxon>Bombilactobacillus</taxon>
    </lineage>
</organism>
<evidence type="ECO:0000313" key="2">
    <source>
        <dbReference type="EMBL" id="UQS84070.1"/>
    </source>
</evidence>
<reference evidence="2 3" key="1">
    <citation type="journal article" date="2022" name="Int. J. Syst. Evol. Microbiol.">
        <title>Apilactobacillus apisilvae sp. nov., Nicolia spurrieriana gen. nov. sp. nov., Bombilactobacillus folatiphilus sp. nov. and Bombilactobacillus thymidiniphilus sp. nov., four new lactic acid bacterial isolates from stingless bees Tetragonula carbonaria and Austroplebeia australis.</title>
        <authorList>
            <person name="Oliphant S.A."/>
            <person name="Watson-Haigh N.S."/>
            <person name="Sumby K.M."/>
            <person name="Gardner J."/>
            <person name="Groom S."/>
            <person name="Jiranek V."/>
        </authorList>
    </citation>
    <scope>NUCLEOTIDE SEQUENCE [LARGE SCALE GENOMIC DNA]</scope>
    <source>
        <strain evidence="2 3">SG4_A1</strain>
    </source>
</reference>
<feature type="domain" description="Prenylated flavin chaperone LpdD-like" evidence="1">
    <location>
        <begin position="13"/>
        <end position="119"/>
    </location>
</feature>
<sequence>MANKYTSVITQLDFSLRIQAEFIGKDLLVSITGGDHPHIGAITTIDQTSKTSDQAFPSHDGRVHKDDTLSRQIIQIIKSSVPGVCVVLAGVHVDHISKEQLKATGPMTVELSQRLKKWLDNTTVTITDPQYYGKSEQPE</sequence>
<accession>A0ABY4PEL3</accession>
<protein>
    <submittedName>
        <fullName evidence="2">Amino acid decarboxylase</fullName>
    </submittedName>
</protein>
<evidence type="ECO:0000313" key="3">
    <source>
        <dbReference type="Proteomes" id="UP000831947"/>
    </source>
</evidence>
<dbReference type="Proteomes" id="UP000831947">
    <property type="component" value="Chromosome"/>
</dbReference>